<dbReference type="RefSeq" id="WP_039575974.1">
    <property type="nucleotide sequence ID" value="NZ_CP009122.1"/>
</dbReference>
<organism evidence="1 2">
    <name type="scientific">Sphingopyxis fribergensis</name>
    <dbReference type="NCBI Taxonomy" id="1515612"/>
    <lineage>
        <taxon>Bacteria</taxon>
        <taxon>Pseudomonadati</taxon>
        <taxon>Pseudomonadota</taxon>
        <taxon>Alphaproteobacteria</taxon>
        <taxon>Sphingomonadales</taxon>
        <taxon>Sphingomonadaceae</taxon>
        <taxon>Sphingopyxis</taxon>
    </lineage>
</organism>
<accession>A0A0A7PKW8</accession>
<dbReference type="Proteomes" id="UP000030907">
    <property type="component" value="Chromosome"/>
</dbReference>
<dbReference type="AlphaFoldDB" id="A0A0A7PKW8"/>
<keyword evidence="2" id="KW-1185">Reference proteome</keyword>
<dbReference type="HOGENOM" id="CLU_1146599_0_0_5"/>
<gene>
    <name evidence="1" type="ORF">SKP52_15055</name>
</gene>
<dbReference type="EMBL" id="CP009122">
    <property type="protein sequence ID" value="AJA09893.1"/>
    <property type="molecule type" value="Genomic_DNA"/>
</dbReference>
<dbReference type="OrthoDB" id="7872036at2"/>
<protein>
    <submittedName>
        <fullName evidence="1">Uncharacterized protein</fullName>
    </submittedName>
</protein>
<dbReference type="STRING" id="1515612.SKP52_15055"/>
<evidence type="ECO:0000313" key="2">
    <source>
        <dbReference type="Proteomes" id="UP000030907"/>
    </source>
</evidence>
<proteinExistence type="predicted"/>
<reference evidence="1 2" key="1">
    <citation type="journal article" date="2015" name="Int. J. Syst. Evol. Microbiol.">
        <title>Description of Sphingopyxis fribergensis sp. nov. - a soil bacterium with the ability to degrade styrene and phenylacetic acid.</title>
        <authorList>
            <person name="Oelschlagel M."/>
            <person name="Ruckert C."/>
            <person name="Kalinowski J."/>
            <person name="Schmidt G."/>
            <person name="Schlomann M."/>
            <person name="Tischler D."/>
        </authorList>
    </citation>
    <scope>NUCLEOTIDE SEQUENCE [LARGE SCALE GENOMIC DNA]</scope>
    <source>
        <strain evidence="1 2">Kp5.2</strain>
    </source>
</reference>
<evidence type="ECO:0000313" key="1">
    <source>
        <dbReference type="EMBL" id="AJA09893.1"/>
    </source>
</evidence>
<name>A0A0A7PKW8_9SPHN</name>
<dbReference type="KEGG" id="sphk:SKP52_15055"/>
<sequence length="242" mass="26205">MGIFKFSNEMGVPAYVISTLIEHGIVDQILNPNVRVLSRQPLLDSASVASVYQLLAALPPPIDDANLISLSDQLAGDLSPFAWSSVFLAIRSGEVQAFLAAEGKSWSEKVVAHPAALHSHLAAARALPLPDFHIPACTAAPIIGVNDVVLGRAVEGGLLRKYTNGFLLKDLDAFRTTYIFPAEISKWFDGSGRSFAKTMAEAGFCPAATLHKSNIWRRSEVVQTFGSQQMRNSKPFESARPE</sequence>